<evidence type="ECO:0000313" key="1">
    <source>
        <dbReference type="EMBL" id="KKL76420.1"/>
    </source>
</evidence>
<reference evidence="1" key="1">
    <citation type="journal article" date="2015" name="Nature">
        <title>Complex archaea that bridge the gap between prokaryotes and eukaryotes.</title>
        <authorList>
            <person name="Spang A."/>
            <person name="Saw J.H."/>
            <person name="Jorgensen S.L."/>
            <person name="Zaremba-Niedzwiedzka K."/>
            <person name="Martijn J."/>
            <person name="Lind A.E."/>
            <person name="van Eijk R."/>
            <person name="Schleper C."/>
            <person name="Guy L."/>
            <person name="Ettema T.J."/>
        </authorList>
    </citation>
    <scope>NUCLEOTIDE SEQUENCE</scope>
</reference>
<dbReference type="EMBL" id="LAZR01024050">
    <property type="protein sequence ID" value="KKL76420.1"/>
    <property type="molecule type" value="Genomic_DNA"/>
</dbReference>
<organism evidence="1">
    <name type="scientific">marine sediment metagenome</name>
    <dbReference type="NCBI Taxonomy" id="412755"/>
    <lineage>
        <taxon>unclassified sequences</taxon>
        <taxon>metagenomes</taxon>
        <taxon>ecological metagenomes</taxon>
    </lineage>
</organism>
<protein>
    <submittedName>
        <fullName evidence="1">Uncharacterized protein</fullName>
    </submittedName>
</protein>
<accession>A0A0F9H434</accession>
<proteinExistence type="predicted"/>
<dbReference type="AlphaFoldDB" id="A0A0F9H434"/>
<sequence length="111" mass="11395">MGVANHDGSHQQSLKVAMVCEPADELLQQAPVRWAMGELQDCLSAHGISVEVCSSLDQVSGEALAILVGAREASPARAVLDSAGVGVPDVPEALALVPGRVGDRSVLVAWG</sequence>
<feature type="non-terminal residue" evidence="1">
    <location>
        <position position="111"/>
    </location>
</feature>
<name>A0A0F9H434_9ZZZZ</name>
<comment type="caution">
    <text evidence="1">The sequence shown here is derived from an EMBL/GenBank/DDBJ whole genome shotgun (WGS) entry which is preliminary data.</text>
</comment>
<gene>
    <name evidence="1" type="ORF">LCGC14_2045050</name>
</gene>